<dbReference type="EMBL" id="AKHW03006358">
    <property type="protein sequence ID" value="KYO20746.1"/>
    <property type="molecule type" value="Genomic_DNA"/>
</dbReference>
<feature type="region of interest" description="Disordered" evidence="1">
    <location>
        <begin position="1"/>
        <end position="25"/>
    </location>
</feature>
<name>A0A151M8A8_ALLMI</name>
<evidence type="ECO:0000256" key="1">
    <source>
        <dbReference type="SAM" id="MobiDB-lite"/>
    </source>
</evidence>
<accession>A0A151M8A8</accession>
<dbReference type="AlphaFoldDB" id="A0A151M8A8"/>
<organism evidence="2 3">
    <name type="scientific">Alligator mississippiensis</name>
    <name type="common">American alligator</name>
    <dbReference type="NCBI Taxonomy" id="8496"/>
    <lineage>
        <taxon>Eukaryota</taxon>
        <taxon>Metazoa</taxon>
        <taxon>Chordata</taxon>
        <taxon>Craniata</taxon>
        <taxon>Vertebrata</taxon>
        <taxon>Euteleostomi</taxon>
        <taxon>Archelosauria</taxon>
        <taxon>Archosauria</taxon>
        <taxon>Crocodylia</taxon>
        <taxon>Alligatoridae</taxon>
        <taxon>Alligatorinae</taxon>
        <taxon>Alligator</taxon>
    </lineage>
</organism>
<gene>
    <name evidence="2" type="ORF">Y1Q_0012615</name>
</gene>
<feature type="compositionally biased region" description="Basic and acidic residues" evidence="1">
    <location>
        <begin position="13"/>
        <end position="25"/>
    </location>
</feature>
<evidence type="ECO:0000313" key="3">
    <source>
        <dbReference type="Proteomes" id="UP000050525"/>
    </source>
</evidence>
<sequence length="84" mass="9681">MELGPAAYSLERQQSESMEKRERHQSSHCGYFQDCMIKEEIFKVLVKEDIVEKIEAEGLAENWTSDAILLEATKLLEHIPISKT</sequence>
<keyword evidence="3" id="KW-1185">Reference proteome</keyword>
<dbReference type="Proteomes" id="UP000050525">
    <property type="component" value="Unassembled WGS sequence"/>
</dbReference>
<comment type="caution">
    <text evidence="2">The sequence shown here is derived from an EMBL/GenBank/DDBJ whole genome shotgun (WGS) entry which is preliminary data.</text>
</comment>
<proteinExistence type="predicted"/>
<reference evidence="2 3" key="1">
    <citation type="journal article" date="2012" name="Genome Biol.">
        <title>Sequencing three crocodilian genomes to illuminate the evolution of archosaurs and amniotes.</title>
        <authorList>
            <person name="St John J.A."/>
            <person name="Braun E.L."/>
            <person name="Isberg S.R."/>
            <person name="Miles L.G."/>
            <person name="Chong A.Y."/>
            <person name="Gongora J."/>
            <person name="Dalzell P."/>
            <person name="Moran C."/>
            <person name="Bed'hom B."/>
            <person name="Abzhanov A."/>
            <person name="Burgess S.C."/>
            <person name="Cooksey A.M."/>
            <person name="Castoe T.A."/>
            <person name="Crawford N.G."/>
            <person name="Densmore L.D."/>
            <person name="Drew J.C."/>
            <person name="Edwards S.V."/>
            <person name="Faircloth B.C."/>
            <person name="Fujita M.K."/>
            <person name="Greenwold M.J."/>
            <person name="Hoffmann F.G."/>
            <person name="Howard J.M."/>
            <person name="Iguchi T."/>
            <person name="Janes D.E."/>
            <person name="Khan S.Y."/>
            <person name="Kohno S."/>
            <person name="de Koning A.J."/>
            <person name="Lance S.L."/>
            <person name="McCarthy F.M."/>
            <person name="McCormack J.E."/>
            <person name="Merchant M.E."/>
            <person name="Peterson D.G."/>
            <person name="Pollock D.D."/>
            <person name="Pourmand N."/>
            <person name="Raney B.J."/>
            <person name="Roessler K.A."/>
            <person name="Sanford J.R."/>
            <person name="Sawyer R.H."/>
            <person name="Schmidt C.J."/>
            <person name="Triplett E.W."/>
            <person name="Tuberville T.D."/>
            <person name="Venegas-Anaya M."/>
            <person name="Howard J.T."/>
            <person name="Jarvis E.D."/>
            <person name="Guillette L.J.Jr."/>
            <person name="Glenn T.C."/>
            <person name="Green R.E."/>
            <person name="Ray D.A."/>
        </authorList>
    </citation>
    <scope>NUCLEOTIDE SEQUENCE [LARGE SCALE GENOMIC DNA]</scope>
    <source>
        <strain evidence="2">KSC_2009_1</strain>
    </source>
</reference>
<evidence type="ECO:0000313" key="2">
    <source>
        <dbReference type="EMBL" id="KYO20746.1"/>
    </source>
</evidence>
<protein>
    <submittedName>
        <fullName evidence="2">Uncharacterized protein</fullName>
    </submittedName>
</protein>